<accession>F2JIG9</accession>
<gene>
    <name evidence="1" type="ordered locus">Clole_2634</name>
</gene>
<dbReference type="STRING" id="642492.Clole_2634"/>
<organism evidence="1 2">
    <name type="scientific">Cellulosilyticum lentocellum (strain ATCC 49066 / DSM 5427 / NCIMB 11756 / RHM5)</name>
    <name type="common">Clostridium lentocellum</name>
    <dbReference type="NCBI Taxonomy" id="642492"/>
    <lineage>
        <taxon>Bacteria</taxon>
        <taxon>Bacillati</taxon>
        <taxon>Bacillota</taxon>
        <taxon>Clostridia</taxon>
        <taxon>Lachnospirales</taxon>
        <taxon>Cellulosilyticaceae</taxon>
        <taxon>Cellulosilyticum</taxon>
    </lineage>
</organism>
<dbReference type="Pfam" id="PF04404">
    <property type="entry name" value="ERF"/>
    <property type="match status" value="1"/>
</dbReference>
<dbReference type="InterPro" id="IPR007499">
    <property type="entry name" value="ERF_bacteria_virus"/>
</dbReference>
<dbReference type="Proteomes" id="UP000008467">
    <property type="component" value="Chromosome"/>
</dbReference>
<reference evidence="1 2" key="1">
    <citation type="journal article" date="2011" name="J. Bacteriol.">
        <title>Complete genome sequence of the cellulose-degrading bacterium Cellulosilyticum lentocellum.</title>
        <authorList>
            <consortium name="US DOE Joint Genome Institute"/>
            <person name="Miller D.A."/>
            <person name="Suen G."/>
            <person name="Bruce D."/>
            <person name="Copeland A."/>
            <person name="Cheng J.F."/>
            <person name="Detter C."/>
            <person name="Goodwin L.A."/>
            <person name="Han C.S."/>
            <person name="Hauser L.J."/>
            <person name="Land M.L."/>
            <person name="Lapidus A."/>
            <person name="Lucas S."/>
            <person name="Meincke L."/>
            <person name="Pitluck S."/>
            <person name="Tapia R."/>
            <person name="Teshima H."/>
            <person name="Woyke T."/>
            <person name="Fox B.G."/>
            <person name="Angert E.R."/>
            <person name="Currie C.R."/>
        </authorList>
    </citation>
    <scope>NUCLEOTIDE SEQUENCE [LARGE SCALE GENOMIC DNA]</scope>
    <source>
        <strain evidence="2">ATCC 49066 / DSM 5427 / NCIMB 11756 / RHM5</strain>
    </source>
</reference>
<name>F2JIG9_CELLD</name>
<dbReference type="KEGG" id="cle:Clole_2634"/>
<evidence type="ECO:0000313" key="1">
    <source>
        <dbReference type="EMBL" id="ADZ84335.1"/>
    </source>
</evidence>
<proteinExistence type="predicted"/>
<protein>
    <submittedName>
        <fullName evidence="1">ERF family protein</fullName>
    </submittedName>
</protein>
<dbReference type="eggNOG" id="ENOG5032RPD">
    <property type="taxonomic scope" value="Bacteria"/>
</dbReference>
<dbReference type="EMBL" id="CP002582">
    <property type="protein sequence ID" value="ADZ84335.1"/>
    <property type="molecule type" value="Genomic_DNA"/>
</dbReference>
<sequence length="224" mass="24712">MRKSDSIKQIGSALAKFNGEITSIAKDAENPQFKSEYVTLDALIEATRPILQANGLSILQFPLTREDGQIGVQTVLLHDSGEFIESEPLYMLPTRIARGGGYEIAKDPQAAGSVISYLRRYSYQAILNLNTGEDDDANKATKGQEKEPVRGIAIKEEISMSPEAAGAVVIPFGNKHRGETLKQVYKTDKSYFDWLSEKSKDPMIKKACDIIVEAVKSNQIENSK</sequence>
<keyword evidence="2" id="KW-1185">Reference proteome</keyword>
<dbReference type="RefSeq" id="WP_013657628.1">
    <property type="nucleotide sequence ID" value="NC_015275.1"/>
</dbReference>
<evidence type="ECO:0000313" key="2">
    <source>
        <dbReference type="Proteomes" id="UP000008467"/>
    </source>
</evidence>
<dbReference type="AlphaFoldDB" id="F2JIG9"/>
<dbReference type="HOGENOM" id="CLU_102104_0_0_9"/>